<evidence type="ECO:0000313" key="1">
    <source>
        <dbReference type="EMBL" id="AMM42063.1"/>
    </source>
</evidence>
<organism evidence="1 2">
    <name type="scientific">Desulfofervidus auxilii</name>
    <dbReference type="NCBI Taxonomy" id="1621989"/>
    <lineage>
        <taxon>Bacteria</taxon>
        <taxon>Pseudomonadati</taxon>
        <taxon>Thermodesulfobacteriota</taxon>
        <taxon>Candidatus Desulfofervidia</taxon>
        <taxon>Candidatus Desulfofervidales</taxon>
        <taxon>Candidatus Desulfofervidaceae</taxon>
        <taxon>Candidatus Desulfofervidus</taxon>
    </lineage>
</organism>
<gene>
    <name evidence="1" type="ORF">HS1_002279</name>
</gene>
<dbReference type="InterPro" id="IPR038180">
    <property type="entry name" value="FlgT_N_sf"/>
</dbReference>
<dbReference type="Proteomes" id="UP000070560">
    <property type="component" value="Chromosome"/>
</dbReference>
<sequence>MQFPNFWKNNIFIFLVLIFLPLTTQAEESVIVTGTAPLMDNVINSRQEAIDTALDQAVMNTVKTVYPYAEQIRETISPSDFIQNYSIVQEEARDGIYRIQIEARIDWRRLARKLSNLGIINSANGEKILLFFTLPEDIDFKTQILSFWQQFFLVFGFSPVYEEVLTREKISDYAFQKGIPFIFNLSVNTHFPESGEPSTWDLDSTPELIYTTYNETIFREHFKHKVFAPDIEKLTQTILYQNQNMAYEIVPKLSGWLGKYKRKGTMFKLVFTGISKYKDIFNIWYTLKEMNGIVEISIREITSKKVIYTGSYKGIMPDLVNQLSTLGFVIDQVRGSSICLRK</sequence>
<name>A0A7U4TJ39_DESA2</name>
<dbReference type="AlphaFoldDB" id="A0A7U4TJ39"/>
<keyword evidence="2" id="KW-1185">Reference proteome</keyword>
<dbReference type="RefSeq" id="WP_066065595.1">
    <property type="nucleotide sequence ID" value="NZ_CP013015.1"/>
</dbReference>
<evidence type="ECO:0000313" key="2">
    <source>
        <dbReference type="Proteomes" id="UP000070560"/>
    </source>
</evidence>
<dbReference type="Gene3D" id="3.30.1660.40">
    <property type="entry name" value="FlgT, N-terminal domain"/>
    <property type="match status" value="1"/>
</dbReference>
<proteinExistence type="predicted"/>
<protein>
    <submittedName>
        <fullName evidence="1">Secreted protein</fullName>
    </submittedName>
</protein>
<reference evidence="1 2" key="1">
    <citation type="submission" date="2015-10" db="EMBL/GenBank/DDBJ databases">
        <title>Candidatus Desulfofervidus auxilii, a hydrogenotrophic sulfate-reducing bacterium involved in the thermophilic anaerobic oxidation of methane.</title>
        <authorList>
            <person name="Krukenberg V."/>
            <person name="Richter M."/>
            <person name="Wegener G."/>
        </authorList>
    </citation>
    <scope>NUCLEOTIDE SEQUENCE [LARGE SCALE GENOMIC DNA]</scope>
    <source>
        <strain evidence="1 2">HS1</strain>
    </source>
</reference>
<dbReference type="KEGG" id="daw:HS1_002279"/>
<dbReference type="EMBL" id="CP013015">
    <property type="protein sequence ID" value="AMM42063.1"/>
    <property type="molecule type" value="Genomic_DNA"/>
</dbReference>
<accession>A0A7U4TJ39</accession>